<evidence type="ECO:0000256" key="6">
    <source>
        <dbReference type="ARBA" id="ARBA00023034"/>
    </source>
</evidence>
<dbReference type="InterPro" id="IPR019335">
    <property type="entry name" value="COG7"/>
</dbReference>
<evidence type="ECO:0000313" key="11">
    <source>
        <dbReference type="Proteomes" id="UP000593567"/>
    </source>
</evidence>
<dbReference type="PANTHER" id="PTHR21443:SF0">
    <property type="entry name" value="CONSERVED OLIGOMERIC GOLGI COMPLEX SUBUNIT 7"/>
    <property type="match status" value="1"/>
</dbReference>
<accession>A0A7J7IYD7</accession>
<evidence type="ECO:0000256" key="8">
    <source>
        <dbReference type="ARBA" id="ARBA00031345"/>
    </source>
</evidence>
<reference evidence="10" key="1">
    <citation type="submission" date="2020-06" db="EMBL/GenBank/DDBJ databases">
        <title>Draft genome of Bugula neritina, a colonial animal packing powerful symbionts and potential medicines.</title>
        <authorList>
            <person name="Rayko M."/>
        </authorList>
    </citation>
    <scope>NUCLEOTIDE SEQUENCE [LARGE SCALE GENOMIC DNA]</scope>
    <source>
        <strain evidence="10">Kwan_BN1</strain>
    </source>
</reference>
<keyword evidence="11" id="KW-1185">Reference proteome</keyword>
<dbReference type="OrthoDB" id="245173at2759"/>
<proteinExistence type="inferred from homology"/>
<organism evidence="10 11">
    <name type="scientific">Bugula neritina</name>
    <name type="common">Brown bryozoan</name>
    <name type="synonym">Sertularia neritina</name>
    <dbReference type="NCBI Taxonomy" id="10212"/>
    <lineage>
        <taxon>Eukaryota</taxon>
        <taxon>Metazoa</taxon>
        <taxon>Spiralia</taxon>
        <taxon>Lophotrochozoa</taxon>
        <taxon>Bryozoa</taxon>
        <taxon>Gymnolaemata</taxon>
        <taxon>Cheilostomatida</taxon>
        <taxon>Flustrina</taxon>
        <taxon>Buguloidea</taxon>
        <taxon>Bugulidae</taxon>
        <taxon>Bugula</taxon>
    </lineage>
</organism>
<evidence type="ECO:0000256" key="2">
    <source>
        <dbReference type="ARBA" id="ARBA00005831"/>
    </source>
</evidence>
<keyword evidence="7" id="KW-0472">Membrane</keyword>
<evidence type="ECO:0000256" key="9">
    <source>
        <dbReference type="SAM" id="Coils"/>
    </source>
</evidence>
<protein>
    <recommendedName>
        <fullName evidence="3">Conserved oligomeric Golgi complex subunit 7</fullName>
    </recommendedName>
    <alternativeName>
        <fullName evidence="8">Component of oligomeric Golgi complex 7</fullName>
    </alternativeName>
</protein>
<evidence type="ECO:0000313" key="10">
    <source>
        <dbReference type="EMBL" id="KAF6018932.1"/>
    </source>
</evidence>
<comment type="caution">
    <text evidence="10">The sequence shown here is derived from an EMBL/GenBank/DDBJ whole genome shotgun (WGS) entry which is preliminary data.</text>
</comment>
<evidence type="ECO:0000256" key="1">
    <source>
        <dbReference type="ARBA" id="ARBA00004395"/>
    </source>
</evidence>
<keyword evidence="4" id="KW-0813">Transport</keyword>
<dbReference type="GO" id="GO:0006886">
    <property type="term" value="P:intracellular protein transport"/>
    <property type="evidence" value="ECO:0007669"/>
    <property type="project" value="InterPro"/>
</dbReference>
<dbReference type="Proteomes" id="UP000593567">
    <property type="component" value="Unassembled WGS sequence"/>
</dbReference>
<gene>
    <name evidence="10" type="ORF">EB796_022753</name>
</gene>
<dbReference type="Pfam" id="PF10191">
    <property type="entry name" value="COG7"/>
    <property type="match status" value="1"/>
</dbReference>
<name>A0A7J7IYD7_BUGNE</name>
<feature type="coiled-coil region" evidence="9">
    <location>
        <begin position="39"/>
        <end position="98"/>
    </location>
</feature>
<keyword evidence="6" id="KW-0333">Golgi apparatus</keyword>
<dbReference type="EMBL" id="VXIV02003268">
    <property type="protein sequence ID" value="KAF6018932.1"/>
    <property type="molecule type" value="Genomic_DNA"/>
</dbReference>
<sequence length="750" mass="84919">MDYSKFLDDSFNAKDWINASFRSNKESGITNDQYATTLVMKLQLLVQEVNNVIEETSQEVVSNLPRVLRDIDGIKHEAAMLQEQMKNIKQDVQKVEQDTSKSMQALLQLDTIKSRMEQTSEALQQADNWTVLSSEIEQVIQSGDADLLTTKLLAMQQSLRLLANVPDYDDRCQHLEALKNRLETLVSPNIVDALTNDSQDTTRHYVKMFESINRLPQIYRYYEHFHKSLLSKSWHELTERGDNSLSKSLALFYDTVVSTFHSQVSWCSGVFDNPLQVVCQMVSACLQSLEKDMSLCLSQHLETQDNLLLSVTQLKQVTDKFAHSIETVLLDSMSTADLNTTYVIQLGKAMYAPYLPYISNYGKLEAHYLVEQLNSIELEDRRFVDTSIGKLADSVAQVFRVAHDVDERCRTLTGGVGYLHITEIYKQFFTDYSTEVKRILVNFGERFKNQPEGQAELDSWAMFSYSLQIIRVVGEIITDIEELDEKIVGNILISTDQLSVPSPSPISDIKVTLIASEEQLRQFEQLRESVSDKQSILTVALKLLRSLSEHAHKLAFDAVFSQIATHLHLLSESQVWLSKSAGGALTADLPMFSLSPQEYITQIGQYIMTLPQYLDPFTRDATSETSEASSNNLAIDVAVKYGRLPYTKLQDREGESLDSIWLESISRATMHTYCEEILRIPQISAHAVNQLITDIDYLINVLDDLGLTPIDKLQSIVALLKASPENFIEVSRNVPKSLSSALQVMRSIEL</sequence>
<comment type="similarity">
    <text evidence="2">Belongs to the COG7 family.</text>
</comment>
<dbReference type="AlphaFoldDB" id="A0A7J7IYD7"/>
<dbReference type="GO" id="GO:0017119">
    <property type="term" value="C:Golgi transport complex"/>
    <property type="evidence" value="ECO:0007669"/>
    <property type="project" value="InterPro"/>
</dbReference>
<evidence type="ECO:0000256" key="7">
    <source>
        <dbReference type="ARBA" id="ARBA00023136"/>
    </source>
</evidence>
<evidence type="ECO:0000256" key="5">
    <source>
        <dbReference type="ARBA" id="ARBA00022927"/>
    </source>
</evidence>
<keyword evidence="9" id="KW-0175">Coiled coil</keyword>
<evidence type="ECO:0000256" key="3">
    <source>
        <dbReference type="ARBA" id="ARBA00020984"/>
    </source>
</evidence>
<dbReference type="GO" id="GO:0006890">
    <property type="term" value="P:retrograde vesicle-mediated transport, Golgi to endoplasmic reticulum"/>
    <property type="evidence" value="ECO:0007669"/>
    <property type="project" value="TreeGrafter"/>
</dbReference>
<dbReference type="GO" id="GO:0000139">
    <property type="term" value="C:Golgi membrane"/>
    <property type="evidence" value="ECO:0007669"/>
    <property type="project" value="UniProtKB-SubCell"/>
</dbReference>
<keyword evidence="5" id="KW-0653">Protein transport</keyword>
<comment type="subcellular location">
    <subcellularLocation>
        <location evidence="1">Golgi apparatus membrane</location>
        <topology evidence="1">Peripheral membrane protein</topology>
    </subcellularLocation>
</comment>
<dbReference type="PANTHER" id="PTHR21443">
    <property type="entry name" value="CONSERVED OLIGOMERIC GOLGI COMPLEX COMPONENT 7"/>
    <property type="match status" value="1"/>
</dbReference>
<evidence type="ECO:0000256" key="4">
    <source>
        <dbReference type="ARBA" id="ARBA00022448"/>
    </source>
</evidence>
<dbReference type="GO" id="GO:0007030">
    <property type="term" value="P:Golgi organization"/>
    <property type="evidence" value="ECO:0007669"/>
    <property type="project" value="TreeGrafter"/>
</dbReference>